<evidence type="ECO:0000256" key="6">
    <source>
        <dbReference type="ARBA" id="ARBA00022729"/>
    </source>
</evidence>
<evidence type="ECO:0000313" key="23">
    <source>
        <dbReference type="Proteomes" id="UP000008810"/>
    </source>
</evidence>
<evidence type="ECO:0000259" key="20">
    <source>
        <dbReference type="PROSITE" id="PS51473"/>
    </source>
</evidence>
<dbReference type="PROSITE" id="PS51473">
    <property type="entry name" value="GNK2"/>
    <property type="match status" value="2"/>
</dbReference>
<dbReference type="GO" id="GO:0005524">
    <property type="term" value="F:ATP binding"/>
    <property type="evidence" value="ECO:0007669"/>
    <property type="project" value="UniProtKB-UniRule"/>
</dbReference>
<reference evidence="21 22" key="1">
    <citation type="journal article" date="2010" name="Nature">
        <title>Genome sequencing and analysis of the model grass Brachypodium distachyon.</title>
        <authorList>
            <consortium name="International Brachypodium Initiative"/>
        </authorList>
    </citation>
    <scope>NUCLEOTIDE SEQUENCE [LARGE SCALE GENOMIC DNA]</scope>
    <source>
        <strain evidence="21 22">Bd21</strain>
    </source>
</reference>
<feature type="domain" description="Gnk2-homologous" evidence="20">
    <location>
        <begin position="145"/>
        <end position="261"/>
    </location>
</feature>
<dbReference type="PROSITE" id="PS50011">
    <property type="entry name" value="PROTEIN_KINASE_DOM"/>
    <property type="match status" value="1"/>
</dbReference>
<dbReference type="GO" id="GO:0007165">
    <property type="term" value="P:signal transduction"/>
    <property type="evidence" value="ECO:0000318"/>
    <property type="project" value="GO_Central"/>
</dbReference>
<keyword evidence="13" id="KW-0675">Receptor</keyword>
<evidence type="ECO:0000256" key="17">
    <source>
        <dbReference type="SAM" id="Phobius"/>
    </source>
</evidence>
<dbReference type="PANTHER" id="PTHR27002:SF711">
    <property type="entry name" value="OS10G0327000 PROTEIN"/>
    <property type="match status" value="1"/>
</dbReference>
<feature type="transmembrane region" description="Helical" evidence="17">
    <location>
        <begin position="303"/>
        <end position="323"/>
    </location>
</feature>
<evidence type="ECO:0000256" key="13">
    <source>
        <dbReference type="ARBA" id="ARBA00023170"/>
    </source>
</evidence>
<protein>
    <recommendedName>
        <fullName evidence="24">Protein kinase domain-containing protein</fullName>
    </recommendedName>
</protein>
<dbReference type="InterPro" id="IPR011009">
    <property type="entry name" value="Kinase-like_dom_sf"/>
</dbReference>
<keyword evidence="23" id="KW-1185">Reference proteome</keyword>
<feature type="region of interest" description="Disordered" evidence="16">
    <location>
        <begin position="274"/>
        <end position="294"/>
    </location>
</feature>
<reference evidence="22" key="3">
    <citation type="submission" date="2018-08" db="UniProtKB">
        <authorList>
            <consortium name="EnsemblPlants"/>
        </authorList>
    </citation>
    <scope>IDENTIFICATION</scope>
    <source>
        <strain evidence="22">cv. Bd21</strain>
    </source>
</reference>
<evidence type="ECO:0000256" key="15">
    <source>
        <dbReference type="PROSITE-ProRule" id="PRU10141"/>
    </source>
</evidence>
<keyword evidence="11 17" id="KW-1133">Transmembrane helix</keyword>
<dbReference type="PANTHER" id="PTHR27002">
    <property type="entry name" value="RECEPTOR-LIKE SERINE/THREONINE-PROTEIN KINASE SD1-8"/>
    <property type="match status" value="1"/>
</dbReference>
<keyword evidence="12 17" id="KW-0472">Membrane</keyword>
<feature type="domain" description="Gnk2-homologous" evidence="20">
    <location>
        <begin position="28"/>
        <end position="136"/>
    </location>
</feature>
<evidence type="ECO:0000256" key="9">
    <source>
        <dbReference type="ARBA" id="ARBA00022777"/>
    </source>
</evidence>
<dbReference type="Gene3D" id="3.30.200.20">
    <property type="entry name" value="Phosphorylase Kinase, domain 1"/>
    <property type="match status" value="1"/>
</dbReference>
<gene>
    <name evidence="22" type="primary">LOC100837031</name>
    <name evidence="21" type="ORF">BRADI_1g42397v3</name>
</gene>
<evidence type="ECO:0000256" key="7">
    <source>
        <dbReference type="ARBA" id="ARBA00022737"/>
    </source>
</evidence>
<comment type="subcellular location">
    <subcellularLocation>
        <location evidence="1">Membrane</location>
        <topology evidence="1">Single-pass membrane protein</topology>
    </subcellularLocation>
</comment>
<dbReference type="OrthoDB" id="646557at2759"/>
<dbReference type="PROSITE" id="PS00107">
    <property type="entry name" value="PROTEIN_KINASE_ATP"/>
    <property type="match status" value="1"/>
</dbReference>
<dbReference type="eggNOG" id="ENOG502QWDY">
    <property type="taxonomic scope" value="Eukaryota"/>
</dbReference>
<keyword evidence="3" id="KW-0597">Phosphoprotein</keyword>
<feature type="signal peptide" evidence="18">
    <location>
        <begin position="1"/>
        <end position="27"/>
    </location>
</feature>
<keyword evidence="6 18" id="KW-0732">Signal</keyword>
<dbReference type="InterPro" id="IPR002902">
    <property type="entry name" value="GNK2"/>
</dbReference>
<dbReference type="SMART" id="SM00220">
    <property type="entry name" value="S_TKc"/>
    <property type="match status" value="1"/>
</dbReference>
<keyword evidence="14" id="KW-0325">Glycoprotein</keyword>
<dbReference type="PROSITE" id="PS00108">
    <property type="entry name" value="PROTEIN_KINASE_ST"/>
    <property type="match status" value="1"/>
</dbReference>
<dbReference type="CDD" id="cd23509">
    <property type="entry name" value="Gnk2-like"/>
    <property type="match status" value="2"/>
</dbReference>
<keyword evidence="2" id="KW-0723">Serine/threonine-protein kinase</keyword>
<dbReference type="Pfam" id="PF01657">
    <property type="entry name" value="Stress-antifung"/>
    <property type="match status" value="1"/>
</dbReference>
<dbReference type="InterPro" id="IPR017441">
    <property type="entry name" value="Protein_kinase_ATP_BS"/>
</dbReference>
<keyword evidence="10 15" id="KW-0067">ATP-binding</keyword>
<evidence type="ECO:0000256" key="2">
    <source>
        <dbReference type="ARBA" id="ARBA00022527"/>
    </source>
</evidence>
<dbReference type="OMA" id="ILAIWCS"/>
<keyword evidence="9" id="KW-0418">Kinase</keyword>
<feature type="domain" description="Protein kinase" evidence="19">
    <location>
        <begin position="355"/>
        <end position="640"/>
    </location>
</feature>
<evidence type="ECO:0000256" key="14">
    <source>
        <dbReference type="ARBA" id="ARBA00023180"/>
    </source>
</evidence>
<evidence type="ECO:0000256" key="1">
    <source>
        <dbReference type="ARBA" id="ARBA00004167"/>
    </source>
</evidence>
<accession>I1GYM9</accession>
<dbReference type="GeneID" id="100837031"/>
<evidence type="ECO:0000259" key="19">
    <source>
        <dbReference type="PROSITE" id="PS50011"/>
    </source>
</evidence>
<sequence>MSSLVDVCAAAVVLLLSLSSLLPSAGAVLFDWSCSNGTSYAENSTYQSNVRSLLSSLAANATRVSPVGFSTAIVGASPDKVWGLGLCRGDTNGTACASCLAQAPAVAFGQGDYCMGVKDASIFYDRCLVRYSSKDFLSTPDLTSQAQSTGVGDVSVVPGSGSAFTALVASLVTALSDWAAFNTTSRYAVGAMVSDRGFLATTREVVHRINGMVQCTPDQAPGACRGCLGALIDDMPAFFNGSVGGQVLGVWCSLRFEIFEFYDGGPMLELVAPQPTPPPPPSAVSKDGTGGNGTRWGQHPGTIAAIVLGVAVILLSISMVLLWRNAGKQPSYQEDDDPASLLFDLPTLRRATDNFAEENMLGHGGFGAVYKGLLPHGQQIAVKRLDKASGQGLKELRNELLLMAKLRHNNLTKLLGVCLKGEEKLLVYEYLPNRSLDTFLFAPEIEKRLLLHWEIRYRIIYGTARGLVYLHEDSQIKIIHRDLKAGNVLLDTNMNPKISDFGLARLFNGERTTAMTSQVVGTLGYMAPEYAVLGHISVKLDVYSFGVLVLEVVTGRKSTDFFESAVDESSTLLSYVWDQWSKGTPLETVDPSLDCKTTMKSELLKCIHVGLLCVQENPADRPSMLDVVVMLHGDDASSFAAPSKPAFTFGYCEQSSESVSAGDPPGTKTTADLHVPSSVNGMSVSEFKPR</sequence>
<evidence type="ECO:0000256" key="5">
    <source>
        <dbReference type="ARBA" id="ARBA00022692"/>
    </source>
</evidence>
<evidence type="ECO:0000256" key="18">
    <source>
        <dbReference type="SAM" id="SignalP"/>
    </source>
</evidence>
<evidence type="ECO:0000256" key="11">
    <source>
        <dbReference type="ARBA" id="ARBA00022989"/>
    </source>
</evidence>
<evidence type="ECO:0008006" key="24">
    <source>
        <dbReference type="Google" id="ProtNLM"/>
    </source>
</evidence>
<dbReference type="FunFam" id="3.30.430.20:FF:000010">
    <property type="entry name" value="Cysteine-rich receptor-like protein kinase 10"/>
    <property type="match status" value="1"/>
</dbReference>
<dbReference type="EMBL" id="CM000880">
    <property type="protein sequence ID" value="KQK18427.1"/>
    <property type="molecule type" value="Genomic_DNA"/>
</dbReference>
<dbReference type="Gramene" id="KQK18427">
    <property type="protein sequence ID" value="KQK18427"/>
    <property type="gene ID" value="BRADI_1g42397v3"/>
</dbReference>
<dbReference type="KEGG" id="bdi:100837031"/>
<dbReference type="InterPro" id="IPR008271">
    <property type="entry name" value="Ser/Thr_kinase_AS"/>
</dbReference>
<organism evidence="22">
    <name type="scientific">Brachypodium distachyon</name>
    <name type="common">Purple false brome</name>
    <name type="synonym">Trachynia distachya</name>
    <dbReference type="NCBI Taxonomy" id="15368"/>
    <lineage>
        <taxon>Eukaryota</taxon>
        <taxon>Viridiplantae</taxon>
        <taxon>Streptophyta</taxon>
        <taxon>Embryophyta</taxon>
        <taxon>Tracheophyta</taxon>
        <taxon>Spermatophyta</taxon>
        <taxon>Magnoliopsida</taxon>
        <taxon>Liliopsida</taxon>
        <taxon>Poales</taxon>
        <taxon>Poaceae</taxon>
        <taxon>BOP clade</taxon>
        <taxon>Pooideae</taxon>
        <taxon>Stipodae</taxon>
        <taxon>Brachypodieae</taxon>
        <taxon>Brachypodium</taxon>
    </lineage>
</organism>
<dbReference type="Proteomes" id="UP000008810">
    <property type="component" value="Chromosome 1"/>
</dbReference>
<feature type="region of interest" description="Disordered" evidence="16">
    <location>
        <begin position="656"/>
        <end position="690"/>
    </location>
</feature>
<evidence type="ECO:0000256" key="3">
    <source>
        <dbReference type="ARBA" id="ARBA00022553"/>
    </source>
</evidence>
<keyword evidence="8 15" id="KW-0547">Nucleotide-binding</keyword>
<name>I1GYM9_BRADI</name>
<dbReference type="Gene3D" id="3.30.430.20">
    <property type="entry name" value="Gnk2 domain, C-X8-C-X2-C motif"/>
    <property type="match status" value="2"/>
</dbReference>
<dbReference type="InterPro" id="IPR038408">
    <property type="entry name" value="GNK2_sf"/>
</dbReference>
<dbReference type="RefSeq" id="XP_010227707.1">
    <property type="nucleotide sequence ID" value="XM_010229405.3"/>
</dbReference>
<evidence type="ECO:0000256" key="4">
    <source>
        <dbReference type="ARBA" id="ARBA00022679"/>
    </source>
</evidence>
<proteinExistence type="predicted"/>
<feature type="binding site" evidence="15">
    <location>
        <position position="383"/>
    </location>
    <ligand>
        <name>ATP</name>
        <dbReference type="ChEBI" id="CHEBI:30616"/>
    </ligand>
</feature>
<dbReference type="InterPro" id="IPR001245">
    <property type="entry name" value="Ser-Thr/Tyr_kinase_cat_dom"/>
</dbReference>
<dbReference type="SUPFAM" id="SSF56112">
    <property type="entry name" value="Protein kinase-like (PK-like)"/>
    <property type="match status" value="1"/>
</dbReference>
<reference evidence="21" key="2">
    <citation type="submission" date="2017-06" db="EMBL/GenBank/DDBJ databases">
        <title>WGS assembly of Brachypodium distachyon.</title>
        <authorList>
            <consortium name="The International Brachypodium Initiative"/>
            <person name="Lucas S."/>
            <person name="Harmon-Smith M."/>
            <person name="Lail K."/>
            <person name="Tice H."/>
            <person name="Grimwood J."/>
            <person name="Bruce D."/>
            <person name="Barry K."/>
            <person name="Shu S."/>
            <person name="Lindquist E."/>
            <person name="Wang M."/>
            <person name="Pitluck S."/>
            <person name="Vogel J.P."/>
            <person name="Garvin D.F."/>
            <person name="Mockler T.C."/>
            <person name="Schmutz J."/>
            <person name="Rokhsar D."/>
            <person name="Bevan M.W."/>
        </authorList>
    </citation>
    <scope>NUCLEOTIDE SEQUENCE</scope>
    <source>
        <strain evidence="21">Bd21</strain>
    </source>
</reference>
<evidence type="ECO:0000313" key="21">
    <source>
        <dbReference type="EMBL" id="KQK18427.1"/>
    </source>
</evidence>
<evidence type="ECO:0000256" key="10">
    <source>
        <dbReference type="ARBA" id="ARBA00022840"/>
    </source>
</evidence>
<dbReference type="GO" id="GO:0006955">
    <property type="term" value="P:immune response"/>
    <property type="evidence" value="ECO:0000318"/>
    <property type="project" value="GO_Central"/>
</dbReference>
<dbReference type="GO" id="GO:0009737">
    <property type="term" value="P:response to abscisic acid"/>
    <property type="evidence" value="ECO:0007669"/>
    <property type="project" value="UniProtKB-ARBA"/>
</dbReference>
<keyword evidence="5 17" id="KW-0812">Transmembrane</keyword>
<dbReference type="InterPro" id="IPR000719">
    <property type="entry name" value="Prot_kinase_dom"/>
</dbReference>
<dbReference type="Gene3D" id="1.10.510.10">
    <property type="entry name" value="Transferase(Phosphotransferase) domain 1"/>
    <property type="match status" value="1"/>
</dbReference>
<keyword evidence="7" id="KW-0677">Repeat</keyword>
<dbReference type="Pfam" id="PF07714">
    <property type="entry name" value="PK_Tyr_Ser-Thr"/>
    <property type="match status" value="1"/>
</dbReference>
<dbReference type="GO" id="GO:0004674">
    <property type="term" value="F:protein serine/threonine kinase activity"/>
    <property type="evidence" value="ECO:0000318"/>
    <property type="project" value="GO_Central"/>
</dbReference>
<dbReference type="GO" id="GO:0005886">
    <property type="term" value="C:plasma membrane"/>
    <property type="evidence" value="ECO:0000318"/>
    <property type="project" value="GO_Central"/>
</dbReference>
<dbReference type="ExpressionAtlas" id="I1GYM9">
    <property type="expression patterns" value="baseline and differential"/>
</dbReference>
<evidence type="ECO:0000256" key="12">
    <source>
        <dbReference type="ARBA" id="ARBA00023136"/>
    </source>
</evidence>
<dbReference type="FunFam" id="3.30.430.20:FF:000018">
    <property type="entry name" value="Cysteine-rich receptor-like protein kinase 10"/>
    <property type="match status" value="1"/>
</dbReference>
<dbReference type="EnsemblPlants" id="KQK18427">
    <property type="protein sequence ID" value="KQK18427"/>
    <property type="gene ID" value="BRADI_1g42397v3"/>
</dbReference>
<dbReference type="AlphaFoldDB" id="I1GYM9"/>
<dbReference type="FunFam" id="3.30.200.20:FF:000142">
    <property type="entry name" value="Cysteine-rich receptor-like protein kinase 10"/>
    <property type="match status" value="1"/>
</dbReference>
<evidence type="ECO:0000256" key="16">
    <source>
        <dbReference type="SAM" id="MobiDB-lite"/>
    </source>
</evidence>
<dbReference type="FunFam" id="1.10.510.10:FF:000343">
    <property type="entry name" value="Cysteine-rich receptor-like protein kinase 28"/>
    <property type="match status" value="1"/>
</dbReference>
<keyword evidence="4" id="KW-0808">Transferase</keyword>
<dbReference type="CDD" id="cd14066">
    <property type="entry name" value="STKc_IRAK"/>
    <property type="match status" value="1"/>
</dbReference>
<evidence type="ECO:0000256" key="8">
    <source>
        <dbReference type="ARBA" id="ARBA00022741"/>
    </source>
</evidence>
<evidence type="ECO:0000313" key="22">
    <source>
        <dbReference type="EnsemblPlants" id="KQK18427"/>
    </source>
</evidence>
<feature type="chain" id="PRO_5014094170" description="Protein kinase domain-containing protein" evidence="18">
    <location>
        <begin position="28"/>
        <end position="690"/>
    </location>
</feature>